<feature type="transmembrane region" description="Helical" evidence="1">
    <location>
        <begin position="403"/>
        <end position="424"/>
    </location>
</feature>
<feature type="transmembrane region" description="Helical" evidence="1">
    <location>
        <begin position="296"/>
        <end position="313"/>
    </location>
</feature>
<keyword evidence="1" id="KW-1133">Transmembrane helix</keyword>
<evidence type="ECO:0000256" key="1">
    <source>
        <dbReference type="SAM" id="Phobius"/>
    </source>
</evidence>
<feature type="transmembrane region" description="Helical" evidence="1">
    <location>
        <begin position="269"/>
        <end position="287"/>
    </location>
</feature>
<evidence type="ECO:0008006" key="4">
    <source>
        <dbReference type="Google" id="ProtNLM"/>
    </source>
</evidence>
<dbReference type="RefSeq" id="WP_094661736.1">
    <property type="nucleotide sequence ID" value="NZ_MWWV01000001.1"/>
</dbReference>
<gene>
    <name evidence="2" type="ORF">BTIS_0139</name>
</gene>
<accession>A0A261FJZ7</accession>
<protein>
    <recommendedName>
        <fullName evidence="4">O-antigen ligase domain-containing protein</fullName>
    </recommendedName>
</protein>
<feature type="transmembrane region" description="Helical" evidence="1">
    <location>
        <begin position="245"/>
        <end position="263"/>
    </location>
</feature>
<evidence type="ECO:0000313" key="2">
    <source>
        <dbReference type="EMBL" id="OZG59408.1"/>
    </source>
</evidence>
<reference evidence="2 3" key="1">
    <citation type="journal article" date="2017" name="BMC Genomics">
        <title>Comparative genomic and phylogenomic analyses of the Bifidobacteriaceae family.</title>
        <authorList>
            <person name="Lugli G.A."/>
            <person name="Milani C."/>
            <person name="Turroni F."/>
            <person name="Duranti S."/>
            <person name="Mancabelli L."/>
            <person name="Mangifesta M."/>
            <person name="Ferrario C."/>
            <person name="Modesto M."/>
            <person name="Mattarelli P."/>
            <person name="Jiri K."/>
            <person name="van Sinderen D."/>
            <person name="Ventura M."/>
        </authorList>
    </citation>
    <scope>NUCLEOTIDE SEQUENCE [LARGE SCALE GENOMIC DNA]</scope>
    <source>
        <strain evidence="2 3">DSM 100201</strain>
    </source>
</reference>
<feature type="transmembrane region" description="Helical" evidence="1">
    <location>
        <begin position="162"/>
        <end position="182"/>
    </location>
</feature>
<keyword evidence="1" id="KW-0812">Transmembrane</keyword>
<dbReference type="EMBL" id="MWWV01000001">
    <property type="protein sequence ID" value="OZG59408.1"/>
    <property type="molecule type" value="Genomic_DNA"/>
</dbReference>
<comment type="caution">
    <text evidence="2">The sequence shown here is derived from an EMBL/GenBank/DDBJ whole genome shotgun (WGS) entry which is preliminary data.</text>
</comment>
<keyword evidence="1" id="KW-0472">Membrane</keyword>
<evidence type="ECO:0000313" key="3">
    <source>
        <dbReference type="Proteomes" id="UP000216444"/>
    </source>
</evidence>
<sequence length="473" mass="52037">MPFSIIIRDRSDYLFYLALAMLPVDGTVIGVYMPFWTPISPWLFLLYAAVNWRSVLPDSLMIDSSGDDSDTAESIKDTGANAIPDMILNAWSRLRMMVERNPSPTAAAIIIIGCSCVGWITTGIHPTQALNSLLAIAAAVSCALSLRIAIQRKRLPWRPMINILLAVYWLAFAVGVIQRVAVSLDITVIRDYFSHLMSREYITADSKWGGNRPQFLFAEPSYIGMHLFGVLLPLYWLLRRRAPDLAYNLAALIITFAVGAVVMGAGTRIVLDSLVALMLVIVMSTAWRQRDAMKRGLLRLFGTVALGILAVALNSRLSSIASNGAAGDGSFFARIWQSLGVLCSMAQHPANLLFGFGAGNLSDATHLGAETAVHALRSWEFDPTKADQWYAGINPDSMFTMSAYTSFLGEFGVIGFAALVALIIERITHAHAWNKTTVCWLLLVAYLYVQFEGYAFYALPLLLWGCGKQPHLD</sequence>
<proteinExistence type="predicted"/>
<feature type="transmembrane region" description="Helical" evidence="1">
    <location>
        <begin position="436"/>
        <end position="457"/>
    </location>
</feature>
<organism evidence="2 3">
    <name type="scientific">Bifidobacterium tissieri</name>
    <dbReference type="NCBI Taxonomy" id="1630162"/>
    <lineage>
        <taxon>Bacteria</taxon>
        <taxon>Bacillati</taxon>
        <taxon>Actinomycetota</taxon>
        <taxon>Actinomycetes</taxon>
        <taxon>Bifidobacteriales</taxon>
        <taxon>Bifidobacteriaceae</taxon>
        <taxon>Bifidobacterium</taxon>
    </lineage>
</organism>
<feature type="transmembrane region" description="Helical" evidence="1">
    <location>
        <begin position="105"/>
        <end position="124"/>
    </location>
</feature>
<feature type="transmembrane region" description="Helical" evidence="1">
    <location>
        <begin position="130"/>
        <end position="150"/>
    </location>
</feature>
<dbReference type="Proteomes" id="UP000216444">
    <property type="component" value="Unassembled WGS sequence"/>
</dbReference>
<feature type="transmembrane region" description="Helical" evidence="1">
    <location>
        <begin position="221"/>
        <end position="238"/>
    </location>
</feature>
<feature type="transmembrane region" description="Helical" evidence="1">
    <location>
        <begin position="39"/>
        <end position="56"/>
    </location>
</feature>
<keyword evidence="3" id="KW-1185">Reference proteome</keyword>
<dbReference type="AlphaFoldDB" id="A0A261FJZ7"/>
<name>A0A261FJZ7_9BIFI</name>
<feature type="transmembrane region" description="Helical" evidence="1">
    <location>
        <begin position="12"/>
        <end position="33"/>
    </location>
</feature>